<dbReference type="PANTHER" id="PTHR37984">
    <property type="entry name" value="PROTEIN CBG26694"/>
    <property type="match status" value="1"/>
</dbReference>
<organism evidence="2 3">
    <name type="scientific">Araneus ventricosus</name>
    <name type="common">Orbweaver spider</name>
    <name type="synonym">Epeira ventricosa</name>
    <dbReference type="NCBI Taxonomy" id="182803"/>
    <lineage>
        <taxon>Eukaryota</taxon>
        <taxon>Metazoa</taxon>
        <taxon>Ecdysozoa</taxon>
        <taxon>Arthropoda</taxon>
        <taxon>Chelicerata</taxon>
        <taxon>Arachnida</taxon>
        <taxon>Araneae</taxon>
        <taxon>Araneomorphae</taxon>
        <taxon>Entelegynae</taxon>
        <taxon>Araneoidea</taxon>
        <taxon>Araneidae</taxon>
        <taxon>Araneus</taxon>
    </lineage>
</organism>
<dbReference type="PROSITE" id="PS50994">
    <property type="entry name" value="INTEGRASE"/>
    <property type="match status" value="1"/>
</dbReference>
<dbReference type="SUPFAM" id="SSF53098">
    <property type="entry name" value="Ribonuclease H-like"/>
    <property type="match status" value="1"/>
</dbReference>
<keyword evidence="3" id="KW-1185">Reference proteome</keyword>
<sequence length="169" mass="19509">MILHSDQRTNFNIALFTEFCKLLGILKTRTTAIHYESDSMFERFNRTILNYLSVFVSKTQTDCDTHLPLFLLVYRSAENEVTRLAPAEMLFGRTLQLPCDIIFGRPGETPSSQDGSLKNLKARLESVHAFPRERIKLASERMKTPYDSREADRHFKKGDLVLMYTGEIN</sequence>
<dbReference type="InterPro" id="IPR012337">
    <property type="entry name" value="RNaseH-like_sf"/>
</dbReference>
<dbReference type="EMBL" id="BGPR01064914">
    <property type="protein sequence ID" value="GBO39817.1"/>
    <property type="molecule type" value="Genomic_DNA"/>
</dbReference>
<evidence type="ECO:0000313" key="2">
    <source>
        <dbReference type="EMBL" id="GBO39817.1"/>
    </source>
</evidence>
<accession>A0A4Y2WVA4</accession>
<dbReference type="AlphaFoldDB" id="A0A4Y2WVA4"/>
<dbReference type="OrthoDB" id="10030726at2759"/>
<protein>
    <recommendedName>
        <fullName evidence="1">Integrase catalytic domain-containing protein</fullName>
    </recommendedName>
</protein>
<reference evidence="2 3" key="1">
    <citation type="journal article" date="2019" name="Sci. Rep.">
        <title>Orb-weaving spider Araneus ventricosus genome elucidates the spidroin gene catalogue.</title>
        <authorList>
            <person name="Kono N."/>
            <person name="Nakamura H."/>
            <person name="Ohtoshi R."/>
            <person name="Moran D.A.P."/>
            <person name="Shinohara A."/>
            <person name="Yoshida Y."/>
            <person name="Fujiwara M."/>
            <person name="Mori M."/>
            <person name="Tomita M."/>
            <person name="Arakawa K."/>
        </authorList>
    </citation>
    <scope>NUCLEOTIDE SEQUENCE [LARGE SCALE GENOMIC DNA]</scope>
</reference>
<dbReference type="InterPro" id="IPR001584">
    <property type="entry name" value="Integrase_cat-core"/>
</dbReference>
<evidence type="ECO:0000259" key="1">
    <source>
        <dbReference type="PROSITE" id="PS50994"/>
    </source>
</evidence>
<dbReference type="PANTHER" id="PTHR37984:SF15">
    <property type="entry name" value="INTEGRASE CATALYTIC DOMAIN-CONTAINING PROTEIN"/>
    <property type="match status" value="1"/>
</dbReference>
<dbReference type="InterPro" id="IPR036397">
    <property type="entry name" value="RNaseH_sf"/>
</dbReference>
<feature type="domain" description="Integrase catalytic" evidence="1">
    <location>
        <begin position="1"/>
        <end position="94"/>
    </location>
</feature>
<dbReference type="Gene3D" id="3.30.420.10">
    <property type="entry name" value="Ribonuclease H-like superfamily/Ribonuclease H"/>
    <property type="match status" value="1"/>
</dbReference>
<comment type="caution">
    <text evidence="2">The sequence shown here is derived from an EMBL/GenBank/DDBJ whole genome shotgun (WGS) entry which is preliminary data.</text>
</comment>
<dbReference type="Proteomes" id="UP000499080">
    <property type="component" value="Unassembled WGS sequence"/>
</dbReference>
<dbReference type="InterPro" id="IPR050951">
    <property type="entry name" value="Retrovirus_Pol_polyprotein"/>
</dbReference>
<dbReference type="GO" id="GO:0015074">
    <property type="term" value="P:DNA integration"/>
    <property type="evidence" value="ECO:0007669"/>
    <property type="project" value="InterPro"/>
</dbReference>
<evidence type="ECO:0000313" key="3">
    <source>
        <dbReference type="Proteomes" id="UP000499080"/>
    </source>
</evidence>
<proteinExistence type="predicted"/>
<dbReference type="GO" id="GO:0003676">
    <property type="term" value="F:nucleic acid binding"/>
    <property type="evidence" value="ECO:0007669"/>
    <property type="project" value="InterPro"/>
</dbReference>
<name>A0A4Y2WVA4_ARAVE</name>
<gene>
    <name evidence="2" type="ORF">AVEN_120706_1</name>
</gene>